<sequence>MSTSLPATLDFTAHHPARTVLVTGASGYVGGRLVTELLAAGFQVRASSRKAASLRRFEWSDQVELVQADLGDAEDVARIMAGVDVVFYLVHSMGDKDQDFEEVEERTARTVAEVADAAGVRQLVYLSGLHPRDKKLAELSKHMRSRERVAQILLAAKTPTLVFRAATLIGSGSASFEIIRHLSERLPVMVAPQWISNRIEPLAIRDALYYLVAAADLGETVNRQFDIGCGQSYEFADLLRIYGRLNGLTRRVFSLPLPLPMDKLSGGWIGLVTPVPAGLAVPLAQSMAEDAVTEEHDIAEIIPDPPGGLIDYPAAVELAAKAAKGRGVPTSWDRSWTNVSDAADSLPTDPEWSGDSVYEDVRSGESDLPAVKVWEVIEGIGGVNGWYSAPSLWRIRGIMDRLFGGPGLGGRRDPRHLRVGDRVDWWRVVELDPPRRLVLAAEMKIDGRAWLIMEIKDRGEGCTYTQRALYAPNGVVGRLYWWAVAPFHFFIFPIMLRKILSAAERRNP</sequence>
<organism evidence="3 4">
    <name type="scientific">Corynebacterium occultum</name>
    <dbReference type="NCBI Taxonomy" id="2675219"/>
    <lineage>
        <taxon>Bacteria</taxon>
        <taxon>Bacillati</taxon>
        <taxon>Actinomycetota</taxon>
        <taxon>Actinomycetes</taxon>
        <taxon>Mycobacteriales</taxon>
        <taxon>Corynebacteriaceae</taxon>
        <taxon>Corynebacterium</taxon>
    </lineage>
</organism>
<dbReference type="GO" id="GO:0003978">
    <property type="term" value="F:UDP-glucose 4-epimerase activity"/>
    <property type="evidence" value="ECO:0007669"/>
    <property type="project" value="UniProtKB-EC"/>
</dbReference>
<keyword evidence="1" id="KW-1133">Transmembrane helix</keyword>
<dbReference type="EMBL" id="CP046455">
    <property type="protein sequence ID" value="QGU07413.1"/>
    <property type="molecule type" value="Genomic_DNA"/>
</dbReference>
<proteinExistence type="predicted"/>
<keyword evidence="1" id="KW-0812">Transmembrane</keyword>
<keyword evidence="3" id="KW-0413">Isomerase</keyword>
<dbReference type="InterPro" id="IPR036291">
    <property type="entry name" value="NAD(P)-bd_dom_sf"/>
</dbReference>
<dbReference type="Proteomes" id="UP000424462">
    <property type="component" value="Chromosome"/>
</dbReference>
<accession>A0A6B8VTD6</accession>
<dbReference type="InterPro" id="IPR016040">
    <property type="entry name" value="NAD(P)-bd_dom"/>
</dbReference>
<protein>
    <submittedName>
        <fullName evidence="3">UDP-glucose 4-epimerase</fullName>
        <ecNumber evidence="3">5.1.3.2</ecNumber>
    </submittedName>
</protein>
<keyword evidence="4" id="KW-1185">Reference proteome</keyword>
<reference evidence="3 4" key="1">
    <citation type="submission" date="2019-11" db="EMBL/GenBank/DDBJ databases">
        <title>Complete genome sequence of Corynebacterium kalinowskii 1959, a novel Corynebacterium species isolated from soil of a small paddock in Vilsendorf, Germany.</title>
        <authorList>
            <person name="Schaffert L."/>
            <person name="Ruwe M."/>
            <person name="Milse J."/>
            <person name="Hanuschka K."/>
            <person name="Ortseifen V."/>
            <person name="Droste J."/>
            <person name="Brandt D."/>
            <person name="Schlueter L."/>
            <person name="Kutter Y."/>
            <person name="Vinke S."/>
            <person name="Viehoefer P."/>
            <person name="Jacob L."/>
            <person name="Luebke N.-C."/>
            <person name="Schulte-Berndt E."/>
            <person name="Hain C."/>
            <person name="Linder M."/>
            <person name="Schmidt P."/>
            <person name="Wollenschlaeger L."/>
            <person name="Luttermann T."/>
            <person name="Thieme E."/>
            <person name="Hassa J."/>
            <person name="Haak M."/>
            <person name="Wittchen M."/>
            <person name="Mentz A."/>
            <person name="Persicke M."/>
            <person name="Busche T."/>
            <person name="Ruckert C."/>
        </authorList>
    </citation>
    <scope>NUCLEOTIDE SEQUENCE [LARGE SCALE GENOMIC DNA]</scope>
    <source>
        <strain evidence="3 4">2039</strain>
    </source>
</reference>
<dbReference type="Pfam" id="PF11066">
    <property type="entry name" value="DUF2867"/>
    <property type="match status" value="1"/>
</dbReference>
<dbReference type="KEGG" id="cok:COCCU_07395"/>
<dbReference type="SUPFAM" id="SSF51735">
    <property type="entry name" value="NAD(P)-binding Rossmann-fold domains"/>
    <property type="match status" value="1"/>
</dbReference>
<dbReference type="Pfam" id="PF13460">
    <property type="entry name" value="NAD_binding_10"/>
    <property type="match status" value="1"/>
</dbReference>
<evidence type="ECO:0000259" key="2">
    <source>
        <dbReference type="Pfam" id="PF13460"/>
    </source>
</evidence>
<dbReference type="PANTHER" id="PTHR12126:SF11">
    <property type="entry name" value="NADH DEHYDROGENASE [UBIQUINONE] 1 ALPHA SUBCOMPLEX SUBUNIT 9, MITOCHONDRIAL"/>
    <property type="match status" value="1"/>
</dbReference>
<dbReference type="InterPro" id="IPR021295">
    <property type="entry name" value="DUF2867"/>
</dbReference>
<gene>
    <name evidence="3" type="ORF">COCCU_07395</name>
</gene>
<dbReference type="RefSeq" id="WP_156230912.1">
    <property type="nucleotide sequence ID" value="NZ_CP046455.1"/>
</dbReference>
<name>A0A6B8VTD6_9CORY</name>
<evidence type="ECO:0000256" key="1">
    <source>
        <dbReference type="SAM" id="Phobius"/>
    </source>
</evidence>
<dbReference type="EC" id="5.1.3.2" evidence="3"/>
<dbReference type="PANTHER" id="PTHR12126">
    <property type="entry name" value="NADH-UBIQUINONE OXIDOREDUCTASE 39 KDA SUBUNIT-RELATED"/>
    <property type="match status" value="1"/>
</dbReference>
<evidence type="ECO:0000313" key="4">
    <source>
        <dbReference type="Proteomes" id="UP000424462"/>
    </source>
</evidence>
<keyword evidence="1" id="KW-0472">Membrane</keyword>
<feature type="transmembrane region" description="Helical" evidence="1">
    <location>
        <begin position="479"/>
        <end position="496"/>
    </location>
</feature>
<feature type="domain" description="NAD(P)-binding" evidence="2">
    <location>
        <begin position="24"/>
        <end position="139"/>
    </location>
</feature>
<dbReference type="Gene3D" id="3.40.50.720">
    <property type="entry name" value="NAD(P)-binding Rossmann-like Domain"/>
    <property type="match status" value="1"/>
</dbReference>
<dbReference type="InterPro" id="IPR051207">
    <property type="entry name" value="ComplexI_NDUFA9_subunit"/>
</dbReference>
<evidence type="ECO:0000313" key="3">
    <source>
        <dbReference type="EMBL" id="QGU07413.1"/>
    </source>
</evidence>
<dbReference type="AlphaFoldDB" id="A0A6B8VTD6"/>
<dbReference type="SUPFAM" id="SSF55961">
    <property type="entry name" value="Bet v1-like"/>
    <property type="match status" value="1"/>
</dbReference>
<dbReference type="GO" id="GO:0044877">
    <property type="term" value="F:protein-containing complex binding"/>
    <property type="evidence" value="ECO:0007669"/>
    <property type="project" value="TreeGrafter"/>
</dbReference>